<evidence type="ECO:0000313" key="2">
    <source>
        <dbReference type="Proteomes" id="UP001065298"/>
    </source>
</evidence>
<dbReference type="Proteomes" id="UP001065298">
    <property type="component" value="Chromosome 1"/>
</dbReference>
<reference evidence="1" key="1">
    <citation type="submission" date="2022-06" db="EMBL/GenBank/DDBJ databases">
        <title>Fusarium solani species complex genomes reveal bases of compartmentalisation and animal pathogenesis.</title>
        <authorList>
            <person name="Tsai I.J."/>
        </authorList>
    </citation>
    <scope>NUCLEOTIDE SEQUENCE</scope>
    <source>
        <strain evidence="1">Fu6.1</strain>
    </source>
</reference>
<organism evidence="1 2">
    <name type="scientific">Fusarium keratoplasticum</name>
    <dbReference type="NCBI Taxonomy" id="1328300"/>
    <lineage>
        <taxon>Eukaryota</taxon>
        <taxon>Fungi</taxon>
        <taxon>Dikarya</taxon>
        <taxon>Ascomycota</taxon>
        <taxon>Pezizomycotina</taxon>
        <taxon>Sordariomycetes</taxon>
        <taxon>Hypocreomycetidae</taxon>
        <taxon>Hypocreales</taxon>
        <taxon>Nectriaceae</taxon>
        <taxon>Fusarium</taxon>
        <taxon>Fusarium solani species complex</taxon>
    </lineage>
</organism>
<keyword evidence="2" id="KW-1185">Reference proteome</keyword>
<comment type="caution">
    <text evidence="1">The sequence shown here is derived from an EMBL/GenBank/DDBJ whole genome shotgun (WGS) entry which is preliminary data.</text>
</comment>
<gene>
    <name evidence="1" type="ORF">NCS57_00028400</name>
</gene>
<accession>A0ACC0RCW6</accession>
<name>A0ACC0RCW6_9HYPO</name>
<dbReference type="EMBL" id="CM046503">
    <property type="protein sequence ID" value="KAI8683637.1"/>
    <property type="molecule type" value="Genomic_DNA"/>
</dbReference>
<proteinExistence type="predicted"/>
<evidence type="ECO:0000313" key="1">
    <source>
        <dbReference type="EMBL" id="KAI8683637.1"/>
    </source>
</evidence>
<sequence length="423" mass="46435">MELKRAALPLFQNSSLDRSRIHPLIHSFSTHPSLHSFVTMRSQLLAAGALATGAMAARPFLEQPDTGIDLVLGDLPTGELPKLDQMIGIPDFEWAAQNYLPIENYTYYRNGAAGEWSYRNNLEVFHRYRFKPRVMVDITNVESTLPTTILGHNFSAPFFISPCARAGNAHPDAELNFVKGAAEGDILYMPALYASRTIEEIAAAKAKGQVVFQQLYLTSNDTETQELFDRSKKAGADALVFTVDSAADGNRHRAARFGVGSADSDYSYITWDYYKKLQKMTDLPIIIKGIGSAKDAQLAVKHGAPAIILSNHGGRQLDGSPSGLEVALEIHEESPEVFKKIEVYADGGVRYGADVLKLLSLGVKAVGLGRPFMYANVFGVDGVKKVIDILKHEIAIDAGNLGVPDIHKINPSYVKWNVNSWNQ</sequence>
<protein>
    <submittedName>
        <fullName evidence="1">FMN hydroxy acid dehydrogenase domain-containing protein</fullName>
    </submittedName>
</protein>